<sequence length="331" mass="35438">MISRRAVLGGAALAVPALSGARGQAPDFPARPIRIVVPFAPGGAVDLTGRFLAERLQSAVGQNVLVENRGGAGGNLGADVVAKAEKDGHTLLLGSASILCANKFLYRRSMPLDPMRDLAPVTRVATGTVLLIVNSGRPWKTFGELIAAAKRNPGRITMGSSGTGTISHLAIESLKRAAGVDITHVPYRGGGPAFQDLYAGNIDMMFDVIPAAMPNVREGKFRPLAVGSAERITYVPELRDVPGMKELLPDSGIDMQSWYAINAPAGTPESRIAYLHQAITRVVRSDEFRQRMEPIGFTPVTDDSPAAYHAYMREQEQVWQRLVEISGASLD</sequence>
<proteinExistence type="inferred from homology"/>
<evidence type="ECO:0000256" key="1">
    <source>
        <dbReference type="ARBA" id="ARBA00006987"/>
    </source>
</evidence>
<keyword evidence="3" id="KW-1185">Reference proteome</keyword>
<organism evidence="2 3">
    <name type="scientific">Siccirubricoccus deserti</name>
    <dbReference type="NCBI Taxonomy" id="2013562"/>
    <lineage>
        <taxon>Bacteria</taxon>
        <taxon>Pseudomonadati</taxon>
        <taxon>Pseudomonadota</taxon>
        <taxon>Alphaproteobacteria</taxon>
        <taxon>Acetobacterales</taxon>
        <taxon>Roseomonadaceae</taxon>
        <taxon>Siccirubricoccus</taxon>
    </lineage>
</organism>
<dbReference type="PROSITE" id="PS51318">
    <property type="entry name" value="TAT"/>
    <property type="match status" value="1"/>
</dbReference>
<dbReference type="EMBL" id="JACOMF010000037">
    <property type="protein sequence ID" value="MBC4017895.1"/>
    <property type="molecule type" value="Genomic_DNA"/>
</dbReference>
<accession>A0A9X0R203</accession>
<dbReference type="PIRSF" id="PIRSF017082">
    <property type="entry name" value="YflP"/>
    <property type="match status" value="1"/>
</dbReference>
<dbReference type="Gene3D" id="3.40.190.150">
    <property type="entry name" value="Bordetella uptake gene, domain 1"/>
    <property type="match status" value="1"/>
</dbReference>
<name>A0A9X0R203_9PROT</name>
<dbReference type="PANTHER" id="PTHR42928">
    <property type="entry name" value="TRICARBOXYLATE-BINDING PROTEIN"/>
    <property type="match status" value="1"/>
</dbReference>
<protein>
    <submittedName>
        <fullName evidence="2">Tripartite tricarboxylate transporter substrate binding protein</fullName>
    </submittedName>
</protein>
<dbReference type="InterPro" id="IPR042100">
    <property type="entry name" value="Bug_dom1"/>
</dbReference>
<evidence type="ECO:0000313" key="3">
    <source>
        <dbReference type="Proteomes" id="UP000600101"/>
    </source>
</evidence>
<dbReference type="InterPro" id="IPR006311">
    <property type="entry name" value="TAT_signal"/>
</dbReference>
<dbReference type="Pfam" id="PF03401">
    <property type="entry name" value="TctC"/>
    <property type="match status" value="1"/>
</dbReference>
<dbReference type="Proteomes" id="UP000600101">
    <property type="component" value="Unassembled WGS sequence"/>
</dbReference>
<comment type="caution">
    <text evidence="2">The sequence shown here is derived from an EMBL/GenBank/DDBJ whole genome shotgun (WGS) entry which is preliminary data.</text>
</comment>
<reference evidence="2" key="1">
    <citation type="submission" date="2020-08" db="EMBL/GenBank/DDBJ databases">
        <authorList>
            <person name="Hu Y."/>
            <person name="Nguyen S.V."/>
            <person name="Li F."/>
            <person name="Fanning S."/>
        </authorList>
    </citation>
    <scope>NUCLEOTIDE SEQUENCE</scope>
    <source>
        <strain evidence="2">SYSU D8009</strain>
    </source>
</reference>
<dbReference type="AlphaFoldDB" id="A0A9X0R203"/>
<evidence type="ECO:0000313" key="2">
    <source>
        <dbReference type="EMBL" id="MBC4017895.1"/>
    </source>
</evidence>
<dbReference type="CDD" id="cd07012">
    <property type="entry name" value="PBP2_Bug_TTT"/>
    <property type="match status" value="1"/>
</dbReference>
<dbReference type="RefSeq" id="WP_186772651.1">
    <property type="nucleotide sequence ID" value="NZ_JACOMF010000037.1"/>
</dbReference>
<dbReference type="PANTHER" id="PTHR42928:SF5">
    <property type="entry name" value="BLR1237 PROTEIN"/>
    <property type="match status" value="1"/>
</dbReference>
<comment type="similarity">
    <text evidence="1">Belongs to the UPF0065 (bug) family.</text>
</comment>
<dbReference type="InterPro" id="IPR005064">
    <property type="entry name" value="BUG"/>
</dbReference>
<dbReference type="SUPFAM" id="SSF53850">
    <property type="entry name" value="Periplasmic binding protein-like II"/>
    <property type="match status" value="1"/>
</dbReference>
<gene>
    <name evidence="2" type="ORF">H7965_21555</name>
</gene>
<dbReference type="Gene3D" id="3.40.190.10">
    <property type="entry name" value="Periplasmic binding protein-like II"/>
    <property type="match status" value="1"/>
</dbReference>